<feature type="compositionally biased region" description="Low complexity" evidence="1">
    <location>
        <begin position="94"/>
        <end position="109"/>
    </location>
</feature>
<sequence length="154" mass="15461">MGTAAVAAQEREETSGDGAGAEMGTPMTRLRRRRRFRDSKFWVCFLMGGDPESPPIRSSPSSPDGVSALYKPVAAATSPAYRSSAAASGGGAVVQGAPERPSGGASSPLPALPPAPAPPFGGGSASPPPTSSSTKKSRGRPPGSSKKQQLDALG</sequence>
<accession>A0A540KHG3</accession>
<feature type="region of interest" description="Disordered" evidence="1">
    <location>
        <begin position="1"/>
        <end position="33"/>
    </location>
</feature>
<protein>
    <recommendedName>
        <fullName evidence="4">AT-hook motif nuclear-localized protein</fullName>
    </recommendedName>
</protein>
<dbReference type="EMBL" id="VIEB01001264">
    <property type="protein sequence ID" value="TQD73668.1"/>
    <property type="molecule type" value="Genomic_DNA"/>
</dbReference>
<gene>
    <name evidence="2" type="ORF">C1H46_040789</name>
</gene>
<name>A0A540KHG3_MALBA</name>
<evidence type="ECO:0000313" key="3">
    <source>
        <dbReference type="Proteomes" id="UP000315295"/>
    </source>
</evidence>
<keyword evidence="3" id="KW-1185">Reference proteome</keyword>
<feature type="region of interest" description="Disordered" evidence="1">
    <location>
        <begin position="47"/>
        <end position="154"/>
    </location>
</feature>
<feature type="compositionally biased region" description="Pro residues" evidence="1">
    <location>
        <begin position="110"/>
        <end position="119"/>
    </location>
</feature>
<feature type="compositionally biased region" description="Low complexity" evidence="1">
    <location>
        <begin position="74"/>
        <end position="87"/>
    </location>
</feature>
<evidence type="ECO:0000256" key="1">
    <source>
        <dbReference type="SAM" id="MobiDB-lite"/>
    </source>
</evidence>
<reference evidence="2 3" key="1">
    <citation type="journal article" date="2019" name="G3 (Bethesda)">
        <title>Sequencing of a Wild Apple (Malus baccata) Genome Unravels the Differences Between Cultivated and Wild Apple Species Regarding Disease Resistance and Cold Tolerance.</title>
        <authorList>
            <person name="Chen X."/>
        </authorList>
    </citation>
    <scope>NUCLEOTIDE SEQUENCE [LARGE SCALE GENOMIC DNA]</scope>
    <source>
        <strain evidence="3">cv. Shandingzi</strain>
        <tissue evidence="2">Leaves</tissue>
    </source>
</reference>
<comment type="caution">
    <text evidence="2">The sequence shown here is derived from an EMBL/GenBank/DDBJ whole genome shotgun (WGS) entry which is preliminary data.</text>
</comment>
<organism evidence="2 3">
    <name type="scientific">Malus baccata</name>
    <name type="common">Siberian crab apple</name>
    <name type="synonym">Pyrus baccata</name>
    <dbReference type="NCBI Taxonomy" id="106549"/>
    <lineage>
        <taxon>Eukaryota</taxon>
        <taxon>Viridiplantae</taxon>
        <taxon>Streptophyta</taxon>
        <taxon>Embryophyta</taxon>
        <taxon>Tracheophyta</taxon>
        <taxon>Spermatophyta</taxon>
        <taxon>Magnoliopsida</taxon>
        <taxon>eudicotyledons</taxon>
        <taxon>Gunneridae</taxon>
        <taxon>Pentapetalae</taxon>
        <taxon>rosids</taxon>
        <taxon>fabids</taxon>
        <taxon>Rosales</taxon>
        <taxon>Rosaceae</taxon>
        <taxon>Amygdaloideae</taxon>
        <taxon>Maleae</taxon>
        <taxon>Malus</taxon>
    </lineage>
</organism>
<dbReference type="AlphaFoldDB" id="A0A540KHG3"/>
<evidence type="ECO:0000313" key="2">
    <source>
        <dbReference type="EMBL" id="TQD73668.1"/>
    </source>
</evidence>
<proteinExistence type="predicted"/>
<evidence type="ECO:0008006" key="4">
    <source>
        <dbReference type="Google" id="ProtNLM"/>
    </source>
</evidence>
<dbReference type="Proteomes" id="UP000315295">
    <property type="component" value="Unassembled WGS sequence"/>
</dbReference>